<feature type="compositionally biased region" description="Basic and acidic residues" evidence="1">
    <location>
        <begin position="51"/>
        <end position="60"/>
    </location>
</feature>
<protein>
    <submittedName>
        <fullName evidence="2">Uncharacterized protein</fullName>
    </submittedName>
</protein>
<feature type="compositionally biased region" description="Basic and acidic residues" evidence="1">
    <location>
        <begin position="28"/>
        <end position="39"/>
    </location>
</feature>
<organism evidence="2 3">
    <name type="scientific">Cryobacterium tepidiphilum</name>
    <dbReference type="NCBI Taxonomy" id="2486026"/>
    <lineage>
        <taxon>Bacteria</taxon>
        <taxon>Bacillati</taxon>
        <taxon>Actinomycetota</taxon>
        <taxon>Actinomycetes</taxon>
        <taxon>Micrococcales</taxon>
        <taxon>Microbacteriaceae</taxon>
        <taxon>Cryobacterium</taxon>
    </lineage>
</organism>
<dbReference type="EMBL" id="RDSR01000001">
    <property type="protein sequence ID" value="RNE67414.1"/>
    <property type="molecule type" value="Genomic_DNA"/>
</dbReference>
<gene>
    <name evidence="2" type="ORF">EEJ31_01215</name>
</gene>
<dbReference type="RefSeq" id="WP_123044444.1">
    <property type="nucleotide sequence ID" value="NZ_RDSR01000001.1"/>
</dbReference>
<feature type="region of interest" description="Disordered" evidence="1">
    <location>
        <begin position="1"/>
        <end position="101"/>
    </location>
</feature>
<proteinExistence type="predicted"/>
<feature type="compositionally biased region" description="Basic and acidic residues" evidence="1">
    <location>
        <begin position="89"/>
        <end position="101"/>
    </location>
</feature>
<accession>A0A3M8LRN6</accession>
<dbReference type="AlphaFoldDB" id="A0A3M8LRN6"/>
<evidence type="ECO:0000256" key="1">
    <source>
        <dbReference type="SAM" id="MobiDB-lite"/>
    </source>
</evidence>
<dbReference type="Proteomes" id="UP000279859">
    <property type="component" value="Unassembled WGS sequence"/>
</dbReference>
<name>A0A3M8LRN6_9MICO</name>
<reference evidence="2 3" key="1">
    <citation type="submission" date="2018-11" db="EMBL/GenBank/DDBJ databases">
        <title>Cryobacterium sp. nov., isolated from rhizosphere soil of lettuce.</title>
        <authorList>
            <person name="Wang Y."/>
        </authorList>
    </citation>
    <scope>NUCLEOTIDE SEQUENCE [LARGE SCALE GENOMIC DNA]</scope>
    <source>
        <strain evidence="2 3">NEAU-85</strain>
    </source>
</reference>
<sequence length="101" mass="10911">MSADKDPGKDQVAADTAKTPDQLAHDTGLPEHEQLDRDTSYSPSSEDDMEPLQRHPRQSEALDDPDIDPADVEVLPGTGGPDDQGDVDVDPKDIHIPGRES</sequence>
<comment type="caution">
    <text evidence="2">The sequence shown here is derived from an EMBL/GenBank/DDBJ whole genome shotgun (WGS) entry which is preliminary data.</text>
</comment>
<evidence type="ECO:0000313" key="3">
    <source>
        <dbReference type="Proteomes" id="UP000279859"/>
    </source>
</evidence>
<keyword evidence="3" id="KW-1185">Reference proteome</keyword>
<feature type="compositionally biased region" description="Acidic residues" evidence="1">
    <location>
        <begin position="61"/>
        <end position="71"/>
    </location>
</feature>
<evidence type="ECO:0000313" key="2">
    <source>
        <dbReference type="EMBL" id="RNE67414.1"/>
    </source>
</evidence>